<dbReference type="Pfam" id="PF01909">
    <property type="entry name" value="NTP_transf_2"/>
    <property type="match status" value="1"/>
</dbReference>
<dbReference type="GO" id="GO:0016779">
    <property type="term" value="F:nucleotidyltransferase activity"/>
    <property type="evidence" value="ECO:0007669"/>
    <property type="project" value="InterPro"/>
</dbReference>
<organism evidence="2 3">
    <name type="scientific">Cytobacillus kochii</name>
    <dbReference type="NCBI Taxonomy" id="859143"/>
    <lineage>
        <taxon>Bacteria</taxon>
        <taxon>Bacillati</taxon>
        <taxon>Bacillota</taxon>
        <taxon>Bacilli</taxon>
        <taxon>Bacillales</taxon>
        <taxon>Bacillaceae</taxon>
        <taxon>Cytobacillus</taxon>
    </lineage>
</organism>
<dbReference type="KEGG" id="bko:CKF48_07000"/>
<protein>
    <recommendedName>
        <fullName evidence="1">Polymerase nucleotidyl transferase domain-containing protein</fullName>
    </recommendedName>
</protein>
<dbReference type="Proteomes" id="UP000215137">
    <property type="component" value="Chromosome"/>
</dbReference>
<dbReference type="InterPro" id="IPR002934">
    <property type="entry name" value="Polymerase_NTP_transf_dom"/>
</dbReference>
<name>A0A248TG73_9BACI</name>
<dbReference type="OrthoDB" id="307112at2"/>
<dbReference type="EMBL" id="CP022983">
    <property type="protein sequence ID" value="ASV67100.1"/>
    <property type="molecule type" value="Genomic_DNA"/>
</dbReference>
<proteinExistence type="predicted"/>
<keyword evidence="3" id="KW-1185">Reference proteome</keyword>
<feature type="domain" description="Polymerase nucleotidyl transferase" evidence="1">
    <location>
        <begin position="22"/>
        <end position="130"/>
    </location>
</feature>
<sequence length="205" mass="24366">MLLERAGKRKERAKQILKELSLLERWSRIGEVYVVGAYAYDLMVDCDIDIEVFCDEPNANQVFSMLAEIVDHPQVVDIKYHNYLNESFNGLYFKILYKYDNLEVWKIDMWLFPKSHKGPLSRDLVKEMQYSLTHESRTHILSIKEELSKRELTYPSIFVYRAVLEDGIINSEQFYDWLADQDITRWTHWKPARKGEKYSGDQKAN</sequence>
<reference evidence="2 3" key="1">
    <citation type="submission" date="2017-08" db="EMBL/GenBank/DDBJ databases">
        <title>Complete Genome Sequence of Bacillus kochii Oregon-R-modENCODE STRAIN BDGP4, isolated from Drosophila melanogaster gut.</title>
        <authorList>
            <person name="Wan K.H."/>
            <person name="Yu C."/>
            <person name="Park S."/>
            <person name="Hammonds A.S."/>
            <person name="Booth B.W."/>
            <person name="Celniker S.E."/>
        </authorList>
    </citation>
    <scope>NUCLEOTIDE SEQUENCE [LARGE SCALE GENOMIC DNA]</scope>
    <source>
        <strain evidence="2 3">BDGP4</strain>
    </source>
</reference>
<evidence type="ECO:0000313" key="2">
    <source>
        <dbReference type="EMBL" id="ASV67100.1"/>
    </source>
</evidence>
<dbReference type="AlphaFoldDB" id="A0A248TG73"/>
<accession>A0A248TG73</accession>
<evidence type="ECO:0000313" key="3">
    <source>
        <dbReference type="Proteomes" id="UP000215137"/>
    </source>
</evidence>
<evidence type="ECO:0000259" key="1">
    <source>
        <dbReference type="Pfam" id="PF01909"/>
    </source>
</evidence>
<gene>
    <name evidence="2" type="ORF">CKF48_07000</name>
</gene>
<dbReference type="RefSeq" id="WP_095370675.1">
    <property type="nucleotide sequence ID" value="NZ_CP022983.1"/>
</dbReference>